<reference evidence="1 2" key="1">
    <citation type="submission" date="2015-09" db="EMBL/GenBank/DDBJ databases">
        <authorList>
            <consortium name="Pathogen Informatics"/>
        </authorList>
    </citation>
    <scope>NUCLEOTIDE SEQUENCE [LARGE SCALE GENOMIC DNA]</scope>
    <source>
        <strain evidence="1 2">2789STDY5608868</strain>
    </source>
</reference>
<protein>
    <submittedName>
        <fullName evidence="1">Uncharacterized protein</fullName>
    </submittedName>
</protein>
<organism evidence="1 2">
    <name type="scientific">Anaerostipes hadrus</name>
    <dbReference type="NCBI Taxonomy" id="649756"/>
    <lineage>
        <taxon>Bacteria</taxon>
        <taxon>Bacillati</taxon>
        <taxon>Bacillota</taxon>
        <taxon>Clostridia</taxon>
        <taxon>Lachnospirales</taxon>
        <taxon>Lachnospiraceae</taxon>
        <taxon>Anaerostipes</taxon>
    </lineage>
</organism>
<proteinExistence type="predicted"/>
<accession>A0A173TC38</accession>
<evidence type="ECO:0000313" key="2">
    <source>
        <dbReference type="Proteomes" id="UP000095598"/>
    </source>
</evidence>
<dbReference type="Proteomes" id="UP000095598">
    <property type="component" value="Unassembled WGS sequence"/>
</dbReference>
<name>A0A173TC38_ANAHA</name>
<gene>
    <name evidence="1" type="ORF">ERS852425_01885</name>
</gene>
<sequence length="59" mass="6978">MKTVELEEIKKLYTTCHVRTVENQSIRTCLNTGNMSNKLNCDYSFMNRNLNYLKCDNIK</sequence>
<dbReference type="EMBL" id="CYXT01000013">
    <property type="protein sequence ID" value="CUM98788.1"/>
    <property type="molecule type" value="Genomic_DNA"/>
</dbReference>
<dbReference type="AlphaFoldDB" id="A0A173TC38"/>
<evidence type="ECO:0000313" key="1">
    <source>
        <dbReference type="EMBL" id="CUM98788.1"/>
    </source>
</evidence>